<dbReference type="InterPro" id="IPR042102">
    <property type="entry name" value="RNA_pol_Rpb1_3_sf"/>
</dbReference>
<protein>
    <recommendedName>
        <fullName evidence="3">DNA-directed RNA polymerase</fullName>
        <ecNumber evidence="3">2.7.7.6</ecNumber>
    </recommendedName>
</protein>
<dbReference type="EC" id="2.7.7.6" evidence="3"/>
<keyword evidence="6" id="KW-0548">Nucleotidyltransferase</keyword>
<keyword evidence="8" id="KW-0862">Zinc</keyword>
<dbReference type="GO" id="GO:0003899">
    <property type="term" value="F:DNA-directed RNA polymerase activity"/>
    <property type="evidence" value="ECO:0007669"/>
    <property type="project" value="UniProtKB-EC"/>
</dbReference>
<keyword evidence="7" id="KW-0479">Metal-binding</keyword>
<evidence type="ECO:0000256" key="5">
    <source>
        <dbReference type="ARBA" id="ARBA00022679"/>
    </source>
</evidence>
<dbReference type="EMBL" id="HACG01036585">
    <property type="protein sequence ID" value="CEK83450.1"/>
    <property type="molecule type" value="Transcribed_RNA"/>
</dbReference>
<evidence type="ECO:0000256" key="3">
    <source>
        <dbReference type="ARBA" id="ARBA00012418"/>
    </source>
</evidence>
<evidence type="ECO:0000313" key="15">
    <source>
        <dbReference type="EMBL" id="CEK83450.1"/>
    </source>
</evidence>
<dbReference type="InterPro" id="IPR015700">
    <property type="entry name" value="RPC1"/>
</dbReference>
<comment type="subcellular location">
    <subcellularLocation>
        <location evidence="1">Nucleus</location>
    </subcellularLocation>
</comment>
<dbReference type="FunFam" id="1.10.132.30:FF:000001">
    <property type="entry name" value="DNA-directed RNA polymerase subunit"/>
    <property type="match status" value="1"/>
</dbReference>
<evidence type="ECO:0000256" key="11">
    <source>
        <dbReference type="ARBA" id="ARBA00023242"/>
    </source>
</evidence>
<dbReference type="GO" id="GO:0005634">
    <property type="term" value="C:nucleus"/>
    <property type="evidence" value="ECO:0007669"/>
    <property type="project" value="UniProtKB-SubCell"/>
</dbReference>
<evidence type="ECO:0000256" key="1">
    <source>
        <dbReference type="ARBA" id="ARBA00004123"/>
    </source>
</evidence>
<dbReference type="GO" id="GO:0046872">
    <property type="term" value="F:metal ion binding"/>
    <property type="evidence" value="ECO:0007669"/>
    <property type="project" value="UniProtKB-KW"/>
</dbReference>
<dbReference type="Gene3D" id="1.10.274.100">
    <property type="entry name" value="RNA polymerase Rpb1, domain 3"/>
    <property type="match status" value="1"/>
</dbReference>
<evidence type="ECO:0000256" key="2">
    <source>
        <dbReference type="ARBA" id="ARBA00006460"/>
    </source>
</evidence>
<dbReference type="InterPro" id="IPR038120">
    <property type="entry name" value="Rpb1_funnel_sf"/>
</dbReference>
<dbReference type="Gene3D" id="1.10.150.390">
    <property type="match status" value="1"/>
</dbReference>
<accession>A0A0B7AUC1</accession>
<dbReference type="GO" id="GO:0000428">
    <property type="term" value="C:DNA-directed RNA polymerase complex"/>
    <property type="evidence" value="ECO:0007669"/>
    <property type="project" value="UniProtKB-KW"/>
</dbReference>
<dbReference type="CDD" id="cd02736">
    <property type="entry name" value="RNAP_III_Rpc1_C"/>
    <property type="match status" value="1"/>
</dbReference>
<feature type="domain" description="RNA polymerase Rpb1" evidence="13">
    <location>
        <begin position="196"/>
        <end position="670"/>
    </location>
</feature>
<gene>
    <name evidence="15" type="primary">ORF137088</name>
</gene>
<proteinExistence type="inferred from homology"/>
<name>A0A0B7AUC1_9EUPU</name>
<evidence type="ECO:0000259" key="14">
    <source>
        <dbReference type="Pfam" id="PF05000"/>
    </source>
</evidence>
<dbReference type="InterPro" id="IPR007083">
    <property type="entry name" value="RNA_pol_Rpb1_4"/>
</dbReference>
<dbReference type="InterPro" id="IPR007066">
    <property type="entry name" value="RNA_pol_Rpb1_3"/>
</dbReference>
<dbReference type="Pfam" id="PF05000">
    <property type="entry name" value="RNA_pol_Rpb1_4"/>
    <property type="match status" value="1"/>
</dbReference>
<keyword evidence="11" id="KW-0539">Nucleus</keyword>
<evidence type="ECO:0000256" key="7">
    <source>
        <dbReference type="ARBA" id="ARBA00022723"/>
    </source>
</evidence>
<dbReference type="Gene3D" id="6.10.250.2940">
    <property type="match status" value="1"/>
</dbReference>
<reference evidence="15" key="1">
    <citation type="submission" date="2014-12" db="EMBL/GenBank/DDBJ databases">
        <title>Insight into the proteome of Arion vulgaris.</title>
        <authorList>
            <person name="Aradska J."/>
            <person name="Bulat T."/>
            <person name="Smidak R."/>
            <person name="Sarate P."/>
            <person name="Gangsoo J."/>
            <person name="Sialana F."/>
            <person name="Bilban M."/>
            <person name="Lubec G."/>
        </authorList>
    </citation>
    <scope>NUCLEOTIDE SEQUENCE</scope>
    <source>
        <tissue evidence="15">Skin</tissue>
    </source>
</reference>
<dbReference type="Pfam" id="PF04983">
    <property type="entry name" value="RNA_pol_Rpb1_3"/>
    <property type="match status" value="1"/>
</dbReference>
<dbReference type="PANTHER" id="PTHR48446">
    <property type="entry name" value="DNA-DIRECTED RNA POLYMERASE SUBUNIT BETA' N-TERMINAL SECTION"/>
    <property type="match status" value="1"/>
</dbReference>
<feature type="domain" description="RNA polymerase Rpb1" evidence="12">
    <location>
        <begin position="1"/>
        <end position="58"/>
    </location>
</feature>
<dbReference type="FunFam" id="1.10.150.390:FF:000003">
    <property type="entry name" value="DNA-directed RNA polymerase subunit"/>
    <property type="match status" value="1"/>
</dbReference>
<evidence type="ECO:0000256" key="9">
    <source>
        <dbReference type="ARBA" id="ARBA00022842"/>
    </source>
</evidence>
<evidence type="ECO:0000256" key="8">
    <source>
        <dbReference type="ARBA" id="ARBA00022833"/>
    </source>
</evidence>
<dbReference type="Pfam" id="PF04998">
    <property type="entry name" value="RNA_pol_Rpb1_5"/>
    <property type="match status" value="1"/>
</dbReference>
<keyword evidence="4" id="KW-0240">DNA-directed RNA polymerase</keyword>
<evidence type="ECO:0000256" key="10">
    <source>
        <dbReference type="ARBA" id="ARBA00023163"/>
    </source>
</evidence>
<dbReference type="AlphaFoldDB" id="A0A0B7AUC1"/>
<evidence type="ECO:0000259" key="12">
    <source>
        <dbReference type="Pfam" id="PF04983"/>
    </source>
</evidence>
<organism evidence="15">
    <name type="scientific">Arion vulgaris</name>
    <dbReference type="NCBI Taxonomy" id="1028688"/>
    <lineage>
        <taxon>Eukaryota</taxon>
        <taxon>Metazoa</taxon>
        <taxon>Spiralia</taxon>
        <taxon>Lophotrochozoa</taxon>
        <taxon>Mollusca</taxon>
        <taxon>Gastropoda</taxon>
        <taxon>Heterobranchia</taxon>
        <taxon>Euthyneura</taxon>
        <taxon>Panpulmonata</taxon>
        <taxon>Eupulmonata</taxon>
        <taxon>Stylommatophora</taxon>
        <taxon>Helicina</taxon>
        <taxon>Arionoidea</taxon>
        <taxon>Arionidae</taxon>
        <taxon>Arion</taxon>
    </lineage>
</organism>
<dbReference type="InterPro" id="IPR035698">
    <property type="entry name" value="RNAP_III_Rpc1_C"/>
</dbReference>
<feature type="domain" description="RNA polymerase Rpb1" evidence="14">
    <location>
        <begin position="87"/>
        <end position="189"/>
    </location>
</feature>
<dbReference type="GO" id="GO:0006351">
    <property type="term" value="P:DNA-templated transcription"/>
    <property type="evidence" value="ECO:0007669"/>
    <property type="project" value="InterPro"/>
</dbReference>
<evidence type="ECO:0000259" key="13">
    <source>
        <dbReference type="Pfam" id="PF04998"/>
    </source>
</evidence>
<dbReference type="SUPFAM" id="SSF64484">
    <property type="entry name" value="beta and beta-prime subunits of DNA dependent RNA-polymerase"/>
    <property type="match status" value="1"/>
</dbReference>
<comment type="similarity">
    <text evidence="2">Belongs to the RNA polymerase beta' chain family.</text>
</comment>
<dbReference type="Gene3D" id="6.20.50.80">
    <property type="match status" value="1"/>
</dbReference>
<dbReference type="Gene3D" id="1.10.132.30">
    <property type="match status" value="1"/>
</dbReference>
<keyword evidence="9" id="KW-0460">Magnesium</keyword>
<dbReference type="InterPro" id="IPR007081">
    <property type="entry name" value="RNA_pol_Rpb1_5"/>
</dbReference>
<dbReference type="GO" id="GO:0003677">
    <property type="term" value="F:DNA binding"/>
    <property type="evidence" value="ECO:0007669"/>
    <property type="project" value="InterPro"/>
</dbReference>
<keyword evidence="5" id="KW-0808">Transferase</keyword>
<evidence type="ECO:0000256" key="6">
    <source>
        <dbReference type="ARBA" id="ARBA00022695"/>
    </source>
</evidence>
<evidence type="ECO:0000256" key="4">
    <source>
        <dbReference type="ARBA" id="ARBA00022478"/>
    </source>
</evidence>
<sequence length="743" mass="82054">MCGYVDKATLGSGSKKTIFYLILRDYGEEAGAVALSRLARLCPAFLSHHGFSIGIGDVTPGEGLIRKKQALLSKGYSTCDGYIRDLDEGRLQPQPGCTEDETLEAKILKELSVIRDHAGEACLTELHKTNSPLNMAICGSKGSFINISQMIACVGQQAISGKRVPNGFEDRALPHFPRFSKDPAARGFVSNSFYSGLTPTEFFFHTMAGREGLVDTAVKTAETGYMQRRLVKSLEDLCLQYDSTVRTSVGEIVQFVYGEDSLDPVAMEGTEQPVEFNHLIIHVKAILASACRHQPSLTGEQVLIQVKEILESPQWEKVNTRFKKDITDFFYNLAKMINETRSRYQVDLLKHKTSPAIFQVNRMTTSQVDKFMEICLNKYSRAVIEPGEAVGAICAQSIGEPGTQMTLKTFHFAGVASMNITQGVPRIKEIINASKTISTPIITAHLENSKDEESARLVKGRIERTTLGEISTYLEEVYIPDDCFILVKLDLGRINLLKLEVTPEIIAACIVSSKLKIRYCDIKIHSASVLSVSANSSSKVSMYYRLQVLKKSLPDVTVRGIPSISRAVIHKDDKSGSYELLIEGDNLSGVMATQGVDGSRCKSNNTYEVWRTLGIEAARSTIMSEVTVTMESHGMSIDSRHTMLLADLMTYKGEVLGITRYGLAKMKESVLMLASFEKTAEHLFQAAYFGQRDAICGVSECIIMGIPMSLGTGIFKLLYKADNPPVISLRPVLIDFHAPEYRS</sequence>
<keyword evidence="10" id="KW-0804">Transcription</keyword>
<dbReference type="PANTHER" id="PTHR48446:SF1">
    <property type="entry name" value="DNA-DIRECTED RNA POLYMERASE SUBUNIT BETA' N-TERMINAL SECTION"/>
    <property type="match status" value="1"/>
</dbReference>